<organism evidence="3 4">
    <name type="scientific">Stylosanthes scabra</name>
    <dbReference type="NCBI Taxonomy" id="79078"/>
    <lineage>
        <taxon>Eukaryota</taxon>
        <taxon>Viridiplantae</taxon>
        <taxon>Streptophyta</taxon>
        <taxon>Embryophyta</taxon>
        <taxon>Tracheophyta</taxon>
        <taxon>Spermatophyta</taxon>
        <taxon>Magnoliopsida</taxon>
        <taxon>eudicotyledons</taxon>
        <taxon>Gunneridae</taxon>
        <taxon>Pentapetalae</taxon>
        <taxon>rosids</taxon>
        <taxon>fabids</taxon>
        <taxon>Fabales</taxon>
        <taxon>Fabaceae</taxon>
        <taxon>Papilionoideae</taxon>
        <taxon>50 kb inversion clade</taxon>
        <taxon>dalbergioids sensu lato</taxon>
        <taxon>Dalbergieae</taxon>
        <taxon>Pterocarpus clade</taxon>
        <taxon>Stylosanthes</taxon>
    </lineage>
</organism>
<proteinExistence type="predicted"/>
<reference evidence="3 4" key="1">
    <citation type="journal article" date="2023" name="Plants (Basel)">
        <title>Bridging the Gap: Combining Genomics and Transcriptomics Approaches to Understand Stylosanthes scabra, an Orphan Legume from the Brazilian Caatinga.</title>
        <authorList>
            <person name="Ferreira-Neto J.R.C."/>
            <person name="da Silva M.D."/>
            <person name="Binneck E."/>
            <person name="de Melo N.F."/>
            <person name="da Silva R.H."/>
            <person name="de Melo A.L.T.M."/>
            <person name="Pandolfi V."/>
            <person name="Bustamante F.O."/>
            <person name="Brasileiro-Vidal A.C."/>
            <person name="Benko-Iseppon A.M."/>
        </authorList>
    </citation>
    <scope>NUCLEOTIDE SEQUENCE [LARGE SCALE GENOMIC DNA]</scope>
    <source>
        <tissue evidence="3">Leaves</tissue>
    </source>
</reference>
<accession>A0ABU6ZL32</accession>
<name>A0ABU6ZL32_9FABA</name>
<comment type="caution">
    <text evidence="3">The sequence shown here is derived from an EMBL/GenBank/DDBJ whole genome shotgun (WGS) entry which is preliminary data.</text>
</comment>
<evidence type="ECO:0000313" key="3">
    <source>
        <dbReference type="EMBL" id="MED6222654.1"/>
    </source>
</evidence>
<dbReference type="InterPro" id="IPR025836">
    <property type="entry name" value="Zn_knuckle_CX2CX4HX4C"/>
</dbReference>
<feature type="region of interest" description="Disordered" evidence="1">
    <location>
        <begin position="70"/>
        <end position="96"/>
    </location>
</feature>
<feature type="compositionally biased region" description="Basic and acidic residues" evidence="1">
    <location>
        <begin position="72"/>
        <end position="96"/>
    </location>
</feature>
<dbReference type="EMBL" id="JASCZI010272537">
    <property type="protein sequence ID" value="MED6222654.1"/>
    <property type="molecule type" value="Genomic_DNA"/>
</dbReference>
<dbReference type="Pfam" id="PF14392">
    <property type="entry name" value="zf-CCHC_4"/>
    <property type="match status" value="1"/>
</dbReference>
<sequence length="276" mass="31629">MNIHTPFKKGVNVGNKEDGLCWANLRYEHLPTFCYYCDRMGHDESTCSKVEKDEEQGRVRSKELGPWMKAEQIGRKVEMEKEKEPKGRPQQRDEALERKRKELLTERLMEKLSNLTMVDKSKSTIGESSGHTPATVALEIIPVRRGLKQADKKGINFQESLVELDTQVPKIFKGKKEGEKGGQEDRKGTIRAMKENVVETEVNKNKCEEIEALQDITNTDPTLRKIGGKKWKRYARGTPAPTRKIEDKNTEINKRKLSEGEQAIKGRKNHNTRSNP</sequence>
<feature type="region of interest" description="Disordered" evidence="1">
    <location>
        <begin position="233"/>
        <end position="276"/>
    </location>
</feature>
<feature type="domain" description="Zinc knuckle CX2CX4HX4C" evidence="2">
    <location>
        <begin position="24"/>
        <end position="49"/>
    </location>
</feature>
<evidence type="ECO:0000256" key="1">
    <source>
        <dbReference type="SAM" id="MobiDB-lite"/>
    </source>
</evidence>
<feature type="compositionally biased region" description="Basic residues" evidence="1">
    <location>
        <begin position="265"/>
        <end position="276"/>
    </location>
</feature>
<evidence type="ECO:0000313" key="4">
    <source>
        <dbReference type="Proteomes" id="UP001341840"/>
    </source>
</evidence>
<keyword evidence="4" id="KW-1185">Reference proteome</keyword>
<gene>
    <name evidence="3" type="ORF">PIB30_066404</name>
</gene>
<dbReference type="Proteomes" id="UP001341840">
    <property type="component" value="Unassembled WGS sequence"/>
</dbReference>
<protein>
    <recommendedName>
        <fullName evidence="2">Zinc knuckle CX2CX4HX4C domain-containing protein</fullName>
    </recommendedName>
</protein>
<feature type="compositionally biased region" description="Basic and acidic residues" evidence="1">
    <location>
        <begin position="243"/>
        <end position="264"/>
    </location>
</feature>
<evidence type="ECO:0000259" key="2">
    <source>
        <dbReference type="Pfam" id="PF14392"/>
    </source>
</evidence>